<accession>B8ETC3</accession>
<gene>
    <name evidence="6" type="ordered locus">Msil_2847</name>
</gene>
<keyword evidence="3" id="KW-0813">Transport</keyword>
<dbReference type="NCBIfam" id="TIGR00971">
    <property type="entry name" value="3a0106s03"/>
    <property type="match status" value="1"/>
</dbReference>
<dbReference type="EMBL" id="CP001280">
    <property type="protein sequence ID" value="ACK51765.1"/>
    <property type="molecule type" value="Genomic_DNA"/>
</dbReference>
<dbReference type="SUPFAM" id="SSF53850">
    <property type="entry name" value="Periplasmic binding protein-like II"/>
    <property type="match status" value="1"/>
</dbReference>
<name>B8ETC3_METSB</name>
<dbReference type="eggNOG" id="COG1613">
    <property type="taxonomic scope" value="Bacteria"/>
</dbReference>
<evidence type="ECO:0000256" key="3">
    <source>
        <dbReference type="ARBA" id="ARBA00022448"/>
    </source>
</evidence>
<dbReference type="PANTHER" id="PTHR30368:SF2">
    <property type="entry name" value="SULFATE-BINDING PROTEIN"/>
    <property type="match status" value="1"/>
</dbReference>
<dbReference type="GO" id="GO:1902358">
    <property type="term" value="P:sulfate transmembrane transport"/>
    <property type="evidence" value="ECO:0007669"/>
    <property type="project" value="InterPro"/>
</dbReference>
<dbReference type="NCBIfam" id="NF008022">
    <property type="entry name" value="PRK10752.1"/>
    <property type="match status" value="1"/>
</dbReference>
<keyword evidence="5" id="KW-0574">Periplasm</keyword>
<dbReference type="PANTHER" id="PTHR30368">
    <property type="entry name" value="SULFATE-BINDING PROTEIN"/>
    <property type="match status" value="1"/>
</dbReference>
<dbReference type="STRING" id="395965.Msil_2847"/>
<reference evidence="6 7" key="1">
    <citation type="journal article" date="2010" name="J. Bacteriol.">
        <title>Complete genome sequence of the aerobic facultative methanotroph Methylocella silvestris BL2.</title>
        <authorList>
            <person name="Chen Y."/>
            <person name="Crombie A."/>
            <person name="Rahman M.T."/>
            <person name="Dedysh S.N."/>
            <person name="Liesack W."/>
            <person name="Stott M.B."/>
            <person name="Alam M."/>
            <person name="Theisen A.R."/>
            <person name="Murrell J.C."/>
            <person name="Dunfield P.F."/>
        </authorList>
    </citation>
    <scope>NUCLEOTIDE SEQUENCE [LARGE SCALE GENOMIC DNA]</scope>
    <source>
        <strain evidence="7">DSM 15510 / CIP 108128 / LMG 27833 / NCIMB 13906 / BL2</strain>
    </source>
</reference>
<dbReference type="Pfam" id="PF13531">
    <property type="entry name" value="SBP_bac_11"/>
    <property type="match status" value="1"/>
</dbReference>
<dbReference type="OrthoDB" id="9802127at2"/>
<dbReference type="GO" id="GO:0140104">
    <property type="term" value="F:molecular carrier activity"/>
    <property type="evidence" value="ECO:0007669"/>
    <property type="project" value="InterPro"/>
</dbReference>
<proteinExistence type="inferred from homology"/>
<evidence type="ECO:0000256" key="1">
    <source>
        <dbReference type="ARBA" id="ARBA00004418"/>
    </source>
</evidence>
<dbReference type="Proteomes" id="UP000002257">
    <property type="component" value="Chromosome"/>
</dbReference>
<dbReference type="InterPro" id="IPR005669">
    <property type="entry name" value="Thiosulph/SO4-bd"/>
</dbReference>
<protein>
    <submittedName>
        <fullName evidence="6">Sulfate ABC transporter, periplasmic sulfate-binding protein</fullName>
    </submittedName>
</protein>
<evidence type="ECO:0000256" key="4">
    <source>
        <dbReference type="ARBA" id="ARBA00022729"/>
    </source>
</evidence>
<evidence type="ECO:0000313" key="7">
    <source>
        <dbReference type="Proteomes" id="UP000002257"/>
    </source>
</evidence>
<keyword evidence="4" id="KW-0732">Signal</keyword>
<organism evidence="6 7">
    <name type="scientific">Methylocella silvestris (strain DSM 15510 / CIP 108128 / LMG 27833 / NCIMB 13906 / BL2)</name>
    <dbReference type="NCBI Taxonomy" id="395965"/>
    <lineage>
        <taxon>Bacteria</taxon>
        <taxon>Pseudomonadati</taxon>
        <taxon>Pseudomonadota</taxon>
        <taxon>Alphaproteobacteria</taxon>
        <taxon>Hyphomicrobiales</taxon>
        <taxon>Beijerinckiaceae</taxon>
        <taxon>Methylocella</taxon>
    </lineage>
</organism>
<sequence>MRISWINIGAVASIAVAAALLITRNGEGHAAHYLLNVSYDPTRELYQSINPRFVENYEKQTGSSVAITQSHAGSSYQARRVSSGELKADVVTLGLPSDVEALHNKGMIADGWEKRLPHDSRPYNSTIVFVVRKGNPHAIHDWPDLIKEGVEIIVPDPKTSGNGKLAALAAWGAVVTRGGSESEAKAFLKELYAHTPFLDPAARSTGVAFAIEKKGDVHLAWENEALRETKDSKGALEIVYPPVSIRAEPSVAWVDSNVEKHGSAPLARAYLEFLFTDEGQEIIAREGYRPQNQQILEKHADRLPKINLFSITAIAQDWSDAQRRFFADNGIIDAVYAPKPRSD</sequence>
<comment type="similarity">
    <text evidence="2">Belongs to the prokaryotic sulfate-binding protein family.</text>
</comment>
<keyword evidence="7" id="KW-1185">Reference proteome</keyword>
<dbReference type="CDD" id="cd01005">
    <property type="entry name" value="PBP2_CysP"/>
    <property type="match status" value="1"/>
</dbReference>
<evidence type="ECO:0000313" key="6">
    <source>
        <dbReference type="EMBL" id="ACK51765.1"/>
    </source>
</evidence>
<evidence type="ECO:0000256" key="2">
    <source>
        <dbReference type="ARBA" id="ARBA00006099"/>
    </source>
</evidence>
<comment type="subcellular location">
    <subcellularLocation>
        <location evidence="1">Periplasm</location>
    </subcellularLocation>
</comment>
<evidence type="ECO:0000256" key="5">
    <source>
        <dbReference type="ARBA" id="ARBA00022764"/>
    </source>
</evidence>
<dbReference type="AlphaFoldDB" id="B8ETC3"/>
<dbReference type="RefSeq" id="WP_012591834.1">
    <property type="nucleotide sequence ID" value="NC_011666.1"/>
</dbReference>
<dbReference type="HOGENOM" id="CLU_055615_0_1_5"/>
<dbReference type="GO" id="GO:0042597">
    <property type="term" value="C:periplasmic space"/>
    <property type="evidence" value="ECO:0007669"/>
    <property type="project" value="UniProtKB-SubCell"/>
</dbReference>
<dbReference type="KEGG" id="msl:Msil_2847"/>
<dbReference type="Gene3D" id="3.40.190.10">
    <property type="entry name" value="Periplasmic binding protein-like II"/>
    <property type="match status" value="2"/>
</dbReference>